<evidence type="ECO:0000259" key="10">
    <source>
        <dbReference type="Pfam" id="PF13953"/>
    </source>
</evidence>
<evidence type="ECO:0000256" key="8">
    <source>
        <dbReference type="ARBA" id="ARBA00023237"/>
    </source>
</evidence>
<dbReference type="Proteomes" id="UP001234798">
    <property type="component" value="Chromosome"/>
</dbReference>
<keyword evidence="6" id="KW-0732">Signal</keyword>
<feature type="domain" description="PapC N-terminal" evidence="11">
    <location>
        <begin position="53"/>
        <end position="206"/>
    </location>
</feature>
<dbReference type="InterPro" id="IPR037224">
    <property type="entry name" value="PapC_N_sf"/>
</dbReference>
<dbReference type="InterPro" id="IPR000015">
    <property type="entry name" value="Fimb_usher"/>
</dbReference>
<comment type="subcellular location">
    <subcellularLocation>
        <location evidence="1">Cell outer membrane</location>
        <topology evidence="1">Multi-pass membrane protein</topology>
    </subcellularLocation>
</comment>
<dbReference type="Pfam" id="PF00577">
    <property type="entry name" value="Usher"/>
    <property type="match status" value="1"/>
</dbReference>
<evidence type="ECO:0000256" key="3">
    <source>
        <dbReference type="ARBA" id="ARBA00022448"/>
    </source>
</evidence>
<comment type="similarity">
    <text evidence="2">Belongs to the fimbrial export usher family.</text>
</comment>
<name>A0ABY9M1E9_9BURK</name>
<proteinExistence type="inferred from homology"/>
<dbReference type="PANTHER" id="PTHR30451:SF20">
    <property type="entry name" value="FIMBRIAE USHER"/>
    <property type="match status" value="1"/>
</dbReference>
<evidence type="ECO:0000256" key="5">
    <source>
        <dbReference type="ARBA" id="ARBA00022692"/>
    </source>
</evidence>
<organism evidence="12 13">
    <name type="scientific">Achromobacter seleniivolatilans</name>
    <dbReference type="NCBI Taxonomy" id="3047478"/>
    <lineage>
        <taxon>Bacteria</taxon>
        <taxon>Pseudomonadati</taxon>
        <taxon>Pseudomonadota</taxon>
        <taxon>Betaproteobacteria</taxon>
        <taxon>Burkholderiales</taxon>
        <taxon>Alcaligenaceae</taxon>
        <taxon>Achromobacter</taxon>
    </lineage>
</organism>
<feature type="region of interest" description="Disordered" evidence="9">
    <location>
        <begin position="857"/>
        <end position="880"/>
    </location>
</feature>
<sequence length="880" mass="93314">MLAAGASAQGISSPSTANNNAVQVGDQSSGAPKGAPVETPQAGSEGEEGSNVQFNPAFFQRDQEGKPVDVSRFSKGNPVVPGRYTVEVRLNQSLISRQALLISVDRDKPTVPIVCIRPEQLSGWGINVESFESADRVRQQLAADDGCVNLAAILPEGSKVGVDMGGPWLDLTIAQRYLTRLVRGYVDPASWDRGINAAVWRYSANYNRQDGNFGSSNQLYLNNGMSLNLAGWRLQHNGVYQNYSFQGESRSQYQSINTYAQKGFASLTSQVTLGQYFTPGDLFDSFNYTGVQLATDDRMWPESLRGYAPRIRGVAETNARVSVIQNGVTVYQTTVSPGEFEINDLYATGYAGDLTVAVTETDGRTRSFVVPYSAVQRQLRAGMSRYNVTAGRYRSQPGSSTDEPAFAMGTYQRGLSDSWTLYGGGIGAADYAAVQLGAAARTPVGSISLDATNATARGLPADAGFTSSSMRGTRYRASYNRTIETTSTSVNVAASHGTRSGYLGFEESIQARGAQTDQNGLFYYAGSPMRNQIQINVSQPVGSRGQFYANGVSTSYWENGGGSQTTYQAGYSHAFGWGSMSFTLGRTRTGVGDTETTGTVWLTVPLGRGISSPLLRTSYARSGDHSLATASILGTAGERRQATYSAYASMDRQDGMHSNIVGASGQYSSSVADYGAAYSTGGGNRQLNLTTAGAVVAHSGGVAFGPNHGETMALIHADGAEGAAVTNNIGTAVGSSGYAVISGLQPFRQNRIELDPKGTPTDVELLESMQQVAPYAGSVVLLNYATRQGAPLIIELRRADGKPVPLGADVVNEKGESIGMVGQGGRAFVRAESPSAKVKVSWGDGDADRCSATYDLSQVEPDKGSGGIRKVEAQCRPVSP</sequence>
<dbReference type="Gene3D" id="2.60.40.2610">
    <property type="entry name" value="Outer membrane usher protein FimD, plug domain"/>
    <property type="match status" value="1"/>
</dbReference>
<keyword evidence="3" id="KW-0813">Transport</keyword>
<dbReference type="Gene3D" id="3.10.20.410">
    <property type="match status" value="1"/>
</dbReference>
<keyword evidence="8" id="KW-0998">Cell outer membrane</keyword>
<gene>
    <name evidence="12" type="ORF">RAS12_00110</name>
</gene>
<protein>
    <submittedName>
        <fullName evidence="12">Fimbria/pilus outer membrane usher protein</fullName>
    </submittedName>
</protein>
<dbReference type="InterPro" id="IPR025949">
    <property type="entry name" value="PapC-like_C"/>
</dbReference>
<keyword evidence="4" id="KW-1134">Transmembrane beta strand</keyword>
<evidence type="ECO:0000313" key="13">
    <source>
        <dbReference type="Proteomes" id="UP001234798"/>
    </source>
</evidence>
<evidence type="ECO:0000313" key="12">
    <source>
        <dbReference type="EMBL" id="WMD20812.1"/>
    </source>
</evidence>
<feature type="region of interest" description="Disordered" evidence="9">
    <location>
        <begin position="1"/>
        <end position="52"/>
    </location>
</feature>
<dbReference type="Pfam" id="PF13954">
    <property type="entry name" value="PapC_N"/>
    <property type="match status" value="1"/>
</dbReference>
<keyword evidence="13" id="KW-1185">Reference proteome</keyword>
<dbReference type="InterPro" id="IPR043142">
    <property type="entry name" value="PapC-like_C_sf"/>
</dbReference>
<evidence type="ECO:0000256" key="1">
    <source>
        <dbReference type="ARBA" id="ARBA00004571"/>
    </source>
</evidence>
<evidence type="ECO:0000256" key="6">
    <source>
        <dbReference type="ARBA" id="ARBA00022729"/>
    </source>
</evidence>
<dbReference type="InterPro" id="IPR042186">
    <property type="entry name" value="FimD_plug_dom"/>
</dbReference>
<dbReference type="RefSeq" id="WP_306944268.1">
    <property type="nucleotide sequence ID" value="NZ_CP132976.1"/>
</dbReference>
<evidence type="ECO:0000256" key="4">
    <source>
        <dbReference type="ARBA" id="ARBA00022452"/>
    </source>
</evidence>
<dbReference type="Gene3D" id="2.60.40.3110">
    <property type="match status" value="1"/>
</dbReference>
<accession>A0ABY9M1E9</accession>
<evidence type="ECO:0000256" key="9">
    <source>
        <dbReference type="SAM" id="MobiDB-lite"/>
    </source>
</evidence>
<dbReference type="EMBL" id="CP132976">
    <property type="protein sequence ID" value="WMD20812.1"/>
    <property type="molecule type" value="Genomic_DNA"/>
</dbReference>
<dbReference type="Gene3D" id="2.60.40.2070">
    <property type="match status" value="1"/>
</dbReference>
<reference evidence="12 13" key="1">
    <citation type="submission" date="2023-08" db="EMBL/GenBank/DDBJ databases">
        <title>Achromobacter seleniivolatilans sp. nov., isolated from seleniferous soil.</title>
        <authorList>
            <person name="Zhang S."/>
            <person name="Li K."/>
            <person name="Peng J."/>
            <person name="Zhao Q."/>
            <person name="Wang H."/>
            <person name="Guo Y."/>
        </authorList>
    </citation>
    <scope>NUCLEOTIDE SEQUENCE [LARGE SCALE GENOMIC DNA]</scope>
    <source>
        <strain evidence="12 13">R39</strain>
    </source>
</reference>
<feature type="domain" description="PapC-like C-terminal" evidence="10">
    <location>
        <begin position="794"/>
        <end position="857"/>
    </location>
</feature>
<dbReference type="InterPro" id="IPR025885">
    <property type="entry name" value="PapC_N"/>
</dbReference>
<dbReference type="Pfam" id="PF13953">
    <property type="entry name" value="PapC_C"/>
    <property type="match status" value="1"/>
</dbReference>
<keyword evidence="7" id="KW-0472">Membrane</keyword>
<keyword evidence="5" id="KW-0812">Transmembrane</keyword>
<dbReference type="PANTHER" id="PTHR30451">
    <property type="entry name" value="OUTER MEMBRANE USHER PROTEIN"/>
    <property type="match status" value="1"/>
</dbReference>
<dbReference type="SUPFAM" id="SSF141729">
    <property type="entry name" value="FimD N-terminal domain-like"/>
    <property type="match status" value="1"/>
</dbReference>
<feature type="compositionally biased region" description="Polar residues" evidence="9">
    <location>
        <begin position="9"/>
        <end position="30"/>
    </location>
</feature>
<evidence type="ECO:0000256" key="2">
    <source>
        <dbReference type="ARBA" id="ARBA00008064"/>
    </source>
</evidence>
<evidence type="ECO:0000259" key="11">
    <source>
        <dbReference type="Pfam" id="PF13954"/>
    </source>
</evidence>
<evidence type="ECO:0000256" key="7">
    <source>
        <dbReference type="ARBA" id="ARBA00023136"/>
    </source>
</evidence>